<dbReference type="SMART" id="SM00490">
    <property type="entry name" value="HELICc"/>
    <property type="match status" value="1"/>
</dbReference>
<feature type="short sequence motif" description="Q motif" evidence="9">
    <location>
        <begin position="173"/>
        <end position="201"/>
    </location>
</feature>
<dbReference type="AlphaFoldDB" id="U1GC33"/>
<evidence type="ECO:0000259" key="14">
    <source>
        <dbReference type="PROSITE" id="PS51194"/>
    </source>
</evidence>
<dbReference type="CDD" id="cd18787">
    <property type="entry name" value="SF2_C_DEAD"/>
    <property type="match status" value="1"/>
</dbReference>
<comment type="catalytic activity">
    <reaction evidence="8 11">
        <text>ATP + H2O = ADP + phosphate + H(+)</text>
        <dbReference type="Rhea" id="RHEA:13065"/>
        <dbReference type="ChEBI" id="CHEBI:15377"/>
        <dbReference type="ChEBI" id="CHEBI:15378"/>
        <dbReference type="ChEBI" id="CHEBI:30616"/>
        <dbReference type="ChEBI" id="CHEBI:43474"/>
        <dbReference type="ChEBI" id="CHEBI:456216"/>
        <dbReference type="EC" id="3.6.4.13"/>
    </reaction>
</comment>
<feature type="region of interest" description="Disordered" evidence="12">
    <location>
        <begin position="79"/>
        <end position="148"/>
    </location>
</feature>
<feature type="compositionally biased region" description="Polar residues" evidence="12">
    <location>
        <begin position="26"/>
        <end position="36"/>
    </location>
</feature>
<feature type="domain" description="DEAD-box RNA helicase Q" evidence="15">
    <location>
        <begin position="173"/>
        <end position="201"/>
    </location>
</feature>
<keyword evidence="5 10" id="KW-0347">Helicase</keyword>
<evidence type="ECO:0000256" key="4">
    <source>
        <dbReference type="ARBA" id="ARBA00022801"/>
    </source>
</evidence>
<evidence type="ECO:0000256" key="11">
    <source>
        <dbReference type="RuleBase" id="RU365068"/>
    </source>
</evidence>
<evidence type="ECO:0000256" key="8">
    <source>
        <dbReference type="ARBA" id="ARBA00047984"/>
    </source>
</evidence>
<protein>
    <recommendedName>
        <fullName evidence="11">ATP-dependent RNA helicase</fullName>
        <ecNumber evidence="11">3.6.4.13</ecNumber>
    </recommendedName>
</protein>
<dbReference type="PROSITE" id="PS51195">
    <property type="entry name" value="Q_MOTIF"/>
    <property type="match status" value="1"/>
</dbReference>
<dbReference type="InterPro" id="IPR014001">
    <property type="entry name" value="Helicase_ATP-bd"/>
</dbReference>
<gene>
    <name evidence="16" type="ORF">EPUS_08925</name>
</gene>
<dbReference type="PROSITE" id="PS51192">
    <property type="entry name" value="HELICASE_ATP_BIND_1"/>
    <property type="match status" value="1"/>
</dbReference>
<keyword evidence="4 10" id="KW-0378">Hydrolase</keyword>
<dbReference type="GO" id="GO:0005524">
    <property type="term" value="F:ATP binding"/>
    <property type="evidence" value="ECO:0007669"/>
    <property type="project" value="UniProtKB-UniRule"/>
</dbReference>
<dbReference type="EMBL" id="KE721462">
    <property type="protein sequence ID" value="ERF69246.1"/>
    <property type="molecule type" value="Genomic_DNA"/>
</dbReference>
<feature type="compositionally biased region" description="Low complexity" evidence="12">
    <location>
        <begin position="37"/>
        <end position="47"/>
    </location>
</feature>
<evidence type="ECO:0000256" key="6">
    <source>
        <dbReference type="ARBA" id="ARBA00022840"/>
    </source>
</evidence>
<accession>U1GC33</accession>
<dbReference type="SUPFAM" id="SSF52540">
    <property type="entry name" value="P-loop containing nucleoside triphosphate hydrolases"/>
    <property type="match status" value="1"/>
</dbReference>
<evidence type="ECO:0000256" key="10">
    <source>
        <dbReference type="RuleBase" id="RU000492"/>
    </source>
</evidence>
<dbReference type="OrthoDB" id="4310724at2759"/>
<feature type="domain" description="Helicase C-terminal" evidence="14">
    <location>
        <begin position="444"/>
        <end position="613"/>
    </location>
</feature>
<reference evidence="17" key="1">
    <citation type="journal article" date="2014" name="BMC Genomics">
        <title>Genome characteristics reveal the impact of lichenization on lichen-forming fungus Endocarpon pusillum Hedwig (Verrucariales, Ascomycota).</title>
        <authorList>
            <person name="Wang Y.-Y."/>
            <person name="Liu B."/>
            <person name="Zhang X.-Y."/>
            <person name="Zhou Q.-M."/>
            <person name="Zhang T."/>
            <person name="Li H."/>
            <person name="Yu Y.-F."/>
            <person name="Zhang X.-L."/>
            <person name="Hao X.-Y."/>
            <person name="Wang M."/>
            <person name="Wang L."/>
            <person name="Wei J.-C."/>
        </authorList>
    </citation>
    <scope>NUCLEOTIDE SEQUENCE [LARGE SCALE GENOMIC DNA]</scope>
    <source>
        <strain evidence="17">Z07020 / HMAS-L-300199</strain>
    </source>
</reference>
<feature type="region of interest" description="Disordered" evidence="12">
    <location>
        <begin position="662"/>
        <end position="686"/>
    </location>
</feature>
<dbReference type="RefSeq" id="XP_007805111.1">
    <property type="nucleotide sequence ID" value="XM_007806920.1"/>
</dbReference>
<dbReference type="InterPro" id="IPR011545">
    <property type="entry name" value="DEAD/DEAH_box_helicase_dom"/>
</dbReference>
<feature type="compositionally biased region" description="Basic and acidic residues" evidence="12">
    <location>
        <begin position="121"/>
        <end position="131"/>
    </location>
</feature>
<keyword evidence="6 10" id="KW-0067">ATP-binding</keyword>
<dbReference type="GO" id="GO:0016787">
    <property type="term" value="F:hydrolase activity"/>
    <property type="evidence" value="ECO:0007669"/>
    <property type="project" value="UniProtKB-KW"/>
</dbReference>
<dbReference type="eggNOG" id="KOG0347">
    <property type="taxonomic scope" value="Eukaryota"/>
</dbReference>
<dbReference type="PANTHER" id="PTHR24031">
    <property type="entry name" value="RNA HELICASE"/>
    <property type="match status" value="1"/>
</dbReference>
<keyword evidence="3 10" id="KW-0547">Nucleotide-binding</keyword>
<dbReference type="GeneID" id="19243765"/>
<feature type="region of interest" description="Disordered" evidence="12">
    <location>
        <begin position="1"/>
        <end position="63"/>
    </location>
</feature>
<dbReference type="Gene3D" id="3.40.50.300">
    <property type="entry name" value="P-loop containing nucleotide triphosphate hydrolases"/>
    <property type="match status" value="2"/>
</dbReference>
<comment type="subcellular location">
    <subcellularLocation>
        <location evidence="1">Nucleus</location>
        <location evidence="1">Nucleolus</location>
    </subcellularLocation>
</comment>
<sequence>MSRTGPKRVRPTETSNSSRKRRKLVATSSESKNIKPSASTSVATVSANELAWREVTPPERLDNAEGFLGLEEIDDVEVSVSQHPSSRTNTVFSKPNLSTESGVSLENEDEWSGLTDDDRSDADSREEKTQQRYEGNVPRKTSGKRKLEKSELVSGVPYSILDNASEDKGVDTSEWSALSLSHKTLAAIAGLGFERPSPIQAAVIPQVLAGHDVIGKAVTGSGKTLAFAIPIFEKWLASKTSAHIPKPQRKVLPTSLVLTPTRELAHQLSRHFEDLVENAVEKPRTVAVTGGLSIHKQQRQLVDADIIIGTPGRLWEVMNGSQDLIEDLKHIKFLVIDEADRLLSEGHFKEVEEILDMLDRQVISDGEVSLSNNADSNRPNRQTLIFSATFHKGLQQKLASKSRTAGGDLLTDKQSMDYLLQKISFRETKPKFIDVNPTSQMAQQLDEGLVECSPMEKDIYLYSLLLQRPQAKILVFTNSISSVRRLTPLLQNLNFPASSLHSSMPQKARLRSVERFSTPKTGGTILIATDVAARGLDIQNIDLILHYHVPRTADSYVHRSGRTARASKRGESILLCSPDEVAGVTKLGAQIHSPGAAGNHHLEPIHVDRQLVARLKPRLTLSQKITNATLAKEKVGSQDEWLRAAAEELGVLDFDSDEFAKEEAKNSRGRGATKKQQQKTTGAVPKAEVAGWRAQLKELLGRQINLGVNERFLAGGGVDVDSLLDVRDKSQFLTGRTMAD</sequence>
<evidence type="ECO:0000256" key="1">
    <source>
        <dbReference type="ARBA" id="ARBA00004604"/>
    </source>
</evidence>
<evidence type="ECO:0000313" key="17">
    <source>
        <dbReference type="Proteomes" id="UP000019373"/>
    </source>
</evidence>
<dbReference type="InterPro" id="IPR027417">
    <property type="entry name" value="P-loop_NTPase"/>
</dbReference>
<evidence type="ECO:0000259" key="13">
    <source>
        <dbReference type="PROSITE" id="PS51192"/>
    </source>
</evidence>
<dbReference type="GO" id="GO:0005730">
    <property type="term" value="C:nucleolus"/>
    <property type="evidence" value="ECO:0007669"/>
    <property type="project" value="UniProtKB-SubCell"/>
</dbReference>
<comment type="domain">
    <text evidence="11">The Q motif is unique to and characteristic of the DEAD box family of RNA helicases and controls ATP binding and hydrolysis.</text>
</comment>
<proteinExistence type="inferred from homology"/>
<feature type="compositionally biased region" description="Polar residues" evidence="12">
    <location>
        <begin position="79"/>
        <end position="104"/>
    </location>
</feature>
<evidence type="ECO:0000256" key="5">
    <source>
        <dbReference type="ARBA" id="ARBA00022806"/>
    </source>
</evidence>
<keyword evidence="7 11" id="KW-0694">RNA-binding</keyword>
<evidence type="ECO:0000256" key="9">
    <source>
        <dbReference type="PROSITE-ProRule" id="PRU00552"/>
    </source>
</evidence>
<evidence type="ECO:0000259" key="15">
    <source>
        <dbReference type="PROSITE" id="PS51195"/>
    </source>
</evidence>
<keyword evidence="2" id="KW-0698">rRNA processing</keyword>
<dbReference type="EC" id="3.6.4.13" evidence="11"/>
<dbReference type="GO" id="GO:0006364">
    <property type="term" value="P:rRNA processing"/>
    <property type="evidence" value="ECO:0007669"/>
    <property type="project" value="UniProtKB-KW"/>
</dbReference>
<comment type="function">
    <text evidence="11">RNA helicase.</text>
</comment>
<evidence type="ECO:0000256" key="7">
    <source>
        <dbReference type="ARBA" id="ARBA00022884"/>
    </source>
</evidence>
<dbReference type="InterPro" id="IPR000629">
    <property type="entry name" value="RNA-helicase_DEAD-box_CS"/>
</dbReference>
<name>U1GC33_ENDPU</name>
<evidence type="ECO:0000256" key="2">
    <source>
        <dbReference type="ARBA" id="ARBA00022552"/>
    </source>
</evidence>
<dbReference type="HOGENOM" id="CLU_003041_13_0_1"/>
<dbReference type="PROSITE" id="PS51194">
    <property type="entry name" value="HELICASE_CTER"/>
    <property type="match status" value="1"/>
</dbReference>
<comment type="similarity">
    <text evidence="10">Belongs to the DEAD box helicase family.</text>
</comment>
<dbReference type="GO" id="GO:0003723">
    <property type="term" value="F:RNA binding"/>
    <property type="evidence" value="ECO:0007669"/>
    <property type="project" value="UniProtKB-UniRule"/>
</dbReference>
<dbReference type="InterPro" id="IPR001650">
    <property type="entry name" value="Helicase_C-like"/>
</dbReference>
<dbReference type="GO" id="GO:0003724">
    <property type="term" value="F:RNA helicase activity"/>
    <property type="evidence" value="ECO:0007669"/>
    <property type="project" value="UniProtKB-EC"/>
</dbReference>
<evidence type="ECO:0000256" key="12">
    <source>
        <dbReference type="SAM" id="MobiDB-lite"/>
    </source>
</evidence>
<evidence type="ECO:0000256" key="3">
    <source>
        <dbReference type="ARBA" id="ARBA00022741"/>
    </source>
</evidence>
<feature type="domain" description="Helicase ATP-binding" evidence="13">
    <location>
        <begin position="204"/>
        <end position="408"/>
    </location>
</feature>
<dbReference type="SMART" id="SM00487">
    <property type="entry name" value="DEXDc"/>
    <property type="match status" value="1"/>
</dbReference>
<feature type="compositionally biased region" description="Basic residues" evidence="12">
    <location>
        <begin position="667"/>
        <end position="677"/>
    </location>
</feature>
<dbReference type="Pfam" id="PF00271">
    <property type="entry name" value="Helicase_C"/>
    <property type="match status" value="1"/>
</dbReference>
<evidence type="ECO:0000313" key="16">
    <source>
        <dbReference type="EMBL" id="ERF69246.1"/>
    </source>
</evidence>
<dbReference type="OMA" id="QMIQKAR"/>
<dbReference type="Proteomes" id="UP000019373">
    <property type="component" value="Unassembled WGS sequence"/>
</dbReference>
<dbReference type="PROSITE" id="PS00039">
    <property type="entry name" value="DEAD_ATP_HELICASE"/>
    <property type="match status" value="1"/>
</dbReference>
<keyword evidence="17" id="KW-1185">Reference proteome</keyword>
<dbReference type="InterPro" id="IPR014014">
    <property type="entry name" value="RNA_helicase_DEAD_Q_motif"/>
</dbReference>
<organism evidence="16 17">
    <name type="scientific">Endocarpon pusillum (strain Z07020 / HMAS-L-300199)</name>
    <name type="common">Lichen-forming fungus</name>
    <dbReference type="NCBI Taxonomy" id="1263415"/>
    <lineage>
        <taxon>Eukaryota</taxon>
        <taxon>Fungi</taxon>
        <taxon>Dikarya</taxon>
        <taxon>Ascomycota</taxon>
        <taxon>Pezizomycotina</taxon>
        <taxon>Eurotiomycetes</taxon>
        <taxon>Chaetothyriomycetidae</taxon>
        <taxon>Verrucariales</taxon>
        <taxon>Verrucariaceae</taxon>
        <taxon>Endocarpon</taxon>
    </lineage>
</organism>
<dbReference type="Pfam" id="PF00270">
    <property type="entry name" value="DEAD"/>
    <property type="match status" value="1"/>
</dbReference>